<keyword evidence="5 8" id="KW-0548">Nucleotidyltransferase</keyword>
<feature type="region of interest" description="Alpha C-terminal domain (alpha-CTD)" evidence="8">
    <location>
        <begin position="270"/>
        <end position="341"/>
    </location>
</feature>
<dbReference type="InterPro" id="IPR011260">
    <property type="entry name" value="RNAP_asu_C"/>
</dbReference>
<dbReference type="Gene3D" id="2.170.120.12">
    <property type="entry name" value="DNA-directed RNA polymerase, insert domain"/>
    <property type="match status" value="1"/>
</dbReference>
<geneLocation type="chloroplast" evidence="10"/>
<evidence type="ECO:0000259" key="9">
    <source>
        <dbReference type="SMART" id="SM00662"/>
    </source>
</evidence>
<dbReference type="SUPFAM" id="SSF47789">
    <property type="entry name" value="C-terminal domain of RNA polymerase alpha subunit"/>
    <property type="match status" value="1"/>
</dbReference>
<feature type="region of interest" description="Alpha N-terminal domain (alpha-NTD)" evidence="8">
    <location>
        <begin position="1"/>
        <end position="237"/>
    </location>
</feature>
<dbReference type="Pfam" id="PF03118">
    <property type="entry name" value="RNA_pol_A_CTD"/>
    <property type="match status" value="1"/>
</dbReference>
<dbReference type="GO" id="GO:0003677">
    <property type="term" value="F:DNA binding"/>
    <property type="evidence" value="ECO:0007669"/>
    <property type="project" value="UniProtKB-UniRule"/>
</dbReference>
<dbReference type="InterPro" id="IPR011263">
    <property type="entry name" value="DNA-dir_RNA_pol_RpoA/D/Rpb3"/>
</dbReference>
<reference evidence="10" key="1">
    <citation type="journal article" date="2016" name="Ann. Bot.">
        <title>Organellar phylogenomics of an emerging model system: Sphagnum (peatmoss).</title>
        <authorList>
            <person name="Shaw A.J."/>
            <person name="Devos N."/>
            <person name="Liu Y."/>
            <person name="Cox C.J."/>
            <person name="Goffinet B."/>
            <person name="Flatberg K.I."/>
            <person name="Shaw B."/>
        </authorList>
    </citation>
    <scope>NUCLEOTIDE SEQUENCE</scope>
    <source>
        <strain evidence="10">ND2735</strain>
    </source>
</reference>
<dbReference type="GO" id="GO:0003899">
    <property type="term" value="F:DNA-directed RNA polymerase activity"/>
    <property type="evidence" value="ECO:0007669"/>
    <property type="project" value="UniProtKB-UniRule"/>
</dbReference>
<evidence type="ECO:0000256" key="8">
    <source>
        <dbReference type="HAMAP-Rule" id="MF_00059"/>
    </source>
</evidence>
<comment type="domain">
    <text evidence="8">The N-terminal domain is essential for RNAP assembly and basal transcription, whereas the C-terminal domain is involved in interaction with transcriptional regulators and with upstream promoter elements.</text>
</comment>
<dbReference type="InterPro" id="IPR011262">
    <property type="entry name" value="DNA-dir_RNA_pol_insert"/>
</dbReference>
<dbReference type="GeneID" id="27907937"/>
<dbReference type="EC" id="2.7.7.6" evidence="8"/>
<evidence type="ECO:0000256" key="3">
    <source>
        <dbReference type="ARBA" id="ARBA00022478"/>
    </source>
</evidence>
<evidence type="ECO:0000256" key="7">
    <source>
        <dbReference type="ARBA" id="ARBA00048552"/>
    </source>
</evidence>
<evidence type="ECO:0000256" key="6">
    <source>
        <dbReference type="ARBA" id="ARBA00023163"/>
    </source>
</evidence>
<evidence type="ECO:0000256" key="2">
    <source>
        <dbReference type="ARBA" id="ARBA00007123"/>
    </source>
</evidence>
<dbReference type="EMBL" id="KU726621">
    <property type="protein sequence ID" value="ANC73405.1"/>
    <property type="molecule type" value="Genomic_DNA"/>
</dbReference>
<dbReference type="FunFam" id="2.170.120.12:FF:000001">
    <property type="entry name" value="DNA-directed RNA polymerase subunit alpha"/>
    <property type="match status" value="1"/>
</dbReference>
<dbReference type="NCBIfam" id="TIGR02027">
    <property type="entry name" value="rpoA"/>
    <property type="match status" value="1"/>
</dbReference>
<dbReference type="GO" id="GO:0000428">
    <property type="term" value="C:DNA-directed RNA polymerase complex"/>
    <property type="evidence" value="ECO:0007669"/>
    <property type="project" value="UniProtKB-KW"/>
</dbReference>
<keyword evidence="4 8" id="KW-0808">Transferase</keyword>
<dbReference type="HAMAP" id="MF_00059">
    <property type="entry name" value="RNApol_bact_RpoA"/>
    <property type="match status" value="1"/>
</dbReference>
<dbReference type="Pfam" id="PF01193">
    <property type="entry name" value="RNA_pol_L"/>
    <property type="match status" value="1"/>
</dbReference>
<evidence type="ECO:0000256" key="1">
    <source>
        <dbReference type="ARBA" id="ARBA00004026"/>
    </source>
</evidence>
<comment type="catalytic activity">
    <reaction evidence="7 8">
        <text>RNA(n) + a ribonucleoside 5'-triphosphate = RNA(n+1) + diphosphate</text>
        <dbReference type="Rhea" id="RHEA:21248"/>
        <dbReference type="Rhea" id="RHEA-COMP:14527"/>
        <dbReference type="Rhea" id="RHEA-COMP:17342"/>
        <dbReference type="ChEBI" id="CHEBI:33019"/>
        <dbReference type="ChEBI" id="CHEBI:61557"/>
        <dbReference type="ChEBI" id="CHEBI:140395"/>
        <dbReference type="EC" id="2.7.7.6"/>
    </reaction>
</comment>
<comment type="subunit">
    <text evidence="8">In plastids the minimal PEP RNA polymerase catalytic core is composed of four subunits: alpha, beta, beta', and beta''. When a (nuclear-encoded) sigma factor is associated with the core the holoenzyme is formed, which can initiate transcription.</text>
</comment>
<sequence length="341" mass="38797">MIRNEEVPVSARVLQWRCVESKVDSERLHYGRFAISPFRSGQANTVGIAVRRALLGGVEGTCITRAKSEKVTHEYSTILGIQESVRDILINLKEIVLKSKSNSCETQKAFLSIFGPKEVTARDIVFPPSVEVIDTTQYIATLTKAIHLDIELKIEKDCGYRTQDSIKSADGYFSVDAVFTPIRNANYSVHSFENKNETQEILFIEIWTNGSVTPKEALYEASRSLIDLFIPFLHAEKEEVMHGLGNKNESNTLHFSSSPSENKMEKEMTFKHIFIDQLELPARAYNCPKRVDVHTISDLLSYSQDDLMKIKNFGKKSVEQVLEALQKRFSIKLPKNKLYFH</sequence>
<dbReference type="InterPro" id="IPR036643">
    <property type="entry name" value="RNApol_insert_sf"/>
</dbReference>
<keyword evidence="10" id="KW-0934">Plastid</keyword>
<feature type="domain" description="DNA-directed RNA polymerase RpoA/D/Rpb3-type" evidence="9">
    <location>
        <begin position="30"/>
        <end position="235"/>
    </location>
</feature>
<dbReference type="SUPFAM" id="SSF56553">
    <property type="entry name" value="Insert subdomain of RNA polymerase alpha subunit"/>
    <property type="match status" value="1"/>
</dbReference>
<dbReference type="GO" id="GO:0009507">
    <property type="term" value="C:chloroplast"/>
    <property type="evidence" value="ECO:0007669"/>
    <property type="project" value="UniProtKB-SubCell"/>
</dbReference>
<dbReference type="Gene3D" id="1.10.150.20">
    <property type="entry name" value="5' to 3' exonuclease, C-terminal subdomain"/>
    <property type="match status" value="1"/>
</dbReference>
<dbReference type="CDD" id="cd06928">
    <property type="entry name" value="RNAP_alpha_NTD"/>
    <property type="match status" value="1"/>
</dbReference>
<protein>
    <recommendedName>
        <fullName evidence="8">DNA-directed RNA polymerase subunit alpha</fullName>
        <shortName evidence="8">PEP</shortName>
        <ecNumber evidence="8">2.7.7.6</ecNumber>
    </recommendedName>
    <alternativeName>
        <fullName evidence="8">Plastid-encoded RNA polymerase subunit alpha</fullName>
        <shortName evidence="8">RNA polymerase subunit alpha</shortName>
    </alternativeName>
</protein>
<accession>A0A172M493</accession>
<dbReference type="GO" id="GO:0006351">
    <property type="term" value="P:DNA-templated transcription"/>
    <property type="evidence" value="ECO:0007669"/>
    <property type="project" value="UniProtKB-UniRule"/>
</dbReference>
<dbReference type="RefSeq" id="YP_009253836.1">
    <property type="nucleotide sequence ID" value="NC_030198.1"/>
</dbReference>
<name>A0A172M493_SPHPA</name>
<comment type="function">
    <text evidence="1 8">DNA-dependent RNA polymerase catalyzes the transcription of DNA into RNA using the four ribonucleoside triphosphates as substrates.</text>
</comment>
<keyword evidence="6 8" id="KW-0804">Transcription</keyword>
<dbReference type="GO" id="GO:0046983">
    <property type="term" value="F:protein dimerization activity"/>
    <property type="evidence" value="ECO:0007669"/>
    <property type="project" value="InterPro"/>
</dbReference>
<proteinExistence type="inferred from homology"/>
<evidence type="ECO:0000256" key="4">
    <source>
        <dbReference type="ARBA" id="ARBA00022679"/>
    </source>
</evidence>
<keyword evidence="10" id="KW-0150">Chloroplast</keyword>
<dbReference type="AlphaFoldDB" id="A0A172M493"/>
<dbReference type="SUPFAM" id="SSF55257">
    <property type="entry name" value="RBP11-like subunits of RNA polymerase"/>
    <property type="match status" value="1"/>
</dbReference>
<evidence type="ECO:0000256" key="5">
    <source>
        <dbReference type="ARBA" id="ARBA00022695"/>
    </source>
</evidence>
<comment type="subcellular location">
    <subcellularLocation>
        <location evidence="8">Plastid</location>
        <location evidence="8">Chloroplast</location>
    </subcellularLocation>
</comment>
<comment type="similarity">
    <text evidence="2 8">Belongs to the RNA polymerase alpha chain family.</text>
</comment>
<keyword evidence="3 8" id="KW-0240">DNA-directed RNA polymerase</keyword>
<dbReference type="InterPro" id="IPR036603">
    <property type="entry name" value="RBP11-like"/>
</dbReference>
<evidence type="ECO:0000313" key="10">
    <source>
        <dbReference type="EMBL" id="ANC73405.1"/>
    </source>
</evidence>
<dbReference type="InterPro" id="IPR011773">
    <property type="entry name" value="DNA-dir_RpoA"/>
</dbReference>
<gene>
    <name evidence="8 10" type="primary">rpoA</name>
</gene>
<dbReference type="Pfam" id="PF01000">
    <property type="entry name" value="RNA_pol_A_bac"/>
    <property type="match status" value="1"/>
</dbReference>
<organism evidence="10">
    <name type="scientific">Sphagnum palustre</name>
    <name type="common">Blunt-leaved bog-moss</name>
    <name type="synonym">Sphagnum cymbifolium</name>
    <dbReference type="NCBI Taxonomy" id="13805"/>
    <lineage>
        <taxon>Eukaryota</taxon>
        <taxon>Viridiplantae</taxon>
        <taxon>Streptophyta</taxon>
        <taxon>Embryophyta</taxon>
        <taxon>Bryophyta</taxon>
        <taxon>Sphagnophytina</taxon>
        <taxon>Sphagnopsida</taxon>
        <taxon>Sphagnales</taxon>
        <taxon>Sphagnaceae</taxon>
        <taxon>Sphagnum</taxon>
    </lineage>
</organism>
<dbReference type="Gene3D" id="3.30.1360.10">
    <property type="entry name" value="RNA polymerase, RBP11-like subunit"/>
    <property type="match status" value="1"/>
</dbReference>
<dbReference type="SMART" id="SM00662">
    <property type="entry name" value="RPOLD"/>
    <property type="match status" value="1"/>
</dbReference>